<dbReference type="Proteomes" id="UP000561459">
    <property type="component" value="Unassembled WGS sequence"/>
</dbReference>
<evidence type="ECO:0008006" key="4">
    <source>
        <dbReference type="Google" id="ProtNLM"/>
    </source>
</evidence>
<organism evidence="2 3">
    <name type="scientific">Novosphingobium fluoreni</name>
    <dbReference type="NCBI Taxonomy" id="1391222"/>
    <lineage>
        <taxon>Bacteria</taxon>
        <taxon>Pseudomonadati</taxon>
        <taxon>Pseudomonadota</taxon>
        <taxon>Alphaproteobacteria</taxon>
        <taxon>Sphingomonadales</taxon>
        <taxon>Sphingomonadaceae</taxon>
        <taxon>Novosphingobium</taxon>
    </lineage>
</organism>
<evidence type="ECO:0000313" key="3">
    <source>
        <dbReference type="Proteomes" id="UP000561459"/>
    </source>
</evidence>
<dbReference type="RefSeq" id="WP_246388608.1">
    <property type="nucleotide sequence ID" value="NZ_JACIDY010000004.1"/>
</dbReference>
<feature type="transmembrane region" description="Helical" evidence="1">
    <location>
        <begin position="12"/>
        <end position="33"/>
    </location>
</feature>
<proteinExistence type="predicted"/>
<comment type="caution">
    <text evidence="2">The sequence shown here is derived from an EMBL/GenBank/DDBJ whole genome shotgun (WGS) entry which is preliminary data.</text>
</comment>
<keyword evidence="3" id="KW-1185">Reference proteome</keyword>
<dbReference type="EMBL" id="JACIDY010000004">
    <property type="protein sequence ID" value="MBB3940433.1"/>
    <property type="molecule type" value="Genomic_DNA"/>
</dbReference>
<sequence>MHRLRDLVLANRPFAGAILVLALMMKVVIPAGFMPTVSNDQIVASICSGTGRMTMAMPIPGLQHGKSDGSGHQDKAGQPCIFAGLSAPAFTGADPLLLAITILFILVLGLRPMALPNSTAPPYLRPPLRGPPLY</sequence>
<feature type="transmembrane region" description="Helical" evidence="1">
    <location>
        <begin position="96"/>
        <end position="115"/>
    </location>
</feature>
<gene>
    <name evidence="2" type="ORF">GGR39_002090</name>
</gene>
<dbReference type="AlphaFoldDB" id="A0A7W6BYW2"/>
<protein>
    <recommendedName>
        <fullName evidence="4">DUF2946 domain-containing protein</fullName>
    </recommendedName>
</protein>
<name>A0A7W6BYW2_9SPHN</name>
<accession>A0A7W6BYW2</accession>
<keyword evidence="1" id="KW-0812">Transmembrane</keyword>
<keyword evidence="1" id="KW-0472">Membrane</keyword>
<reference evidence="2 3" key="1">
    <citation type="submission" date="2020-08" db="EMBL/GenBank/DDBJ databases">
        <title>Genomic Encyclopedia of Type Strains, Phase IV (KMG-IV): sequencing the most valuable type-strain genomes for metagenomic binning, comparative biology and taxonomic classification.</title>
        <authorList>
            <person name="Goeker M."/>
        </authorList>
    </citation>
    <scope>NUCLEOTIDE SEQUENCE [LARGE SCALE GENOMIC DNA]</scope>
    <source>
        <strain evidence="2 3">DSM 27568</strain>
    </source>
</reference>
<evidence type="ECO:0000313" key="2">
    <source>
        <dbReference type="EMBL" id="MBB3940433.1"/>
    </source>
</evidence>
<evidence type="ECO:0000256" key="1">
    <source>
        <dbReference type="SAM" id="Phobius"/>
    </source>
</evidence>
<keyword evidence="1" id="KW-1133">Transmembrane helix</keyword>